<evidence type="ECO:0000313" key="1">
    <source>
        <dbReference type="EMBL" id="QZE12726.1"/>
    </source>
</evidence>
<name>A0AC61NB80_9BACT</name>
<dbReference type="Proteomes" id="UP000826212">
    <property type="component" value="Chromosome"/>
</dbReference>
<organism evidence="1 2">
    <name type="scientific">Halosquirtibacter laminarini</name>
    <dbReference type="NCBI Taxonomy" id="3374600"/>
    <lineage>
        <taxon>Bacteria</taxon>
        <taxon>Pseudomonadati</taxon>
        <taxon>Bacteroidota</taxon>
        <taxon>Bacteroidia</taxon>
        <taxon>Marinilabiliales</taxon>
        <taxon>Prolixibacteraceae</taxon>
        <taxon>Halosquirtibacter</taxon>
    </lineage>
</organism>
<keyword evidence="2" id="KW-1185">Reference proteome</keyword>
<accession>A0AC61NB80</accession>
<protein>
    <submittedName>
        <fullName evidence="1">Outer membrane beta-barrel protein</fullName>
    </submittedName>
</protein>
<evidence type="ECO:0000313" key="2">
    <source>
        <dbReference type="Proteomes" id="UP000826212"/>
    </source>
</evidence>
<proteinExistence type="predicted"/>
<reference evidence="1" key="1">
    <citation type="submission" date="2021-08" db="EMBL/GenBank/DDBJ databases">
        <title>Novel anaerobic bacterium isolated from sea squirt in East Sea, Republic of Korea.</title>
        <authorList>
            <person name="Nguyen T.H."/>
            <person name="Li Z."/>
            <person name="Lee Y.-J."/>
            <person name="Ko J."/>
            <person name="Kim S.-G."/>
        </authorList>
    </citation>
    <scope>NUCLEOTIDE SEQUENCE</scope>
    <source>
        <strain evidence="1">KCTC 25031</strain>
    </source>
</reference>
<dbReference type="EMBL" id="CP081303">
    <property type="protein sequence ID" value="QZE12726.1"/>
    <property type="molecule type" value="Genomic_DNA"/>
</dbReference>
<sequence>MIKKFLFFLALGITSFSTYAQSSDWNFGLSMGSSIPIGNYNSSDISQDKSGYAETGFFLDVSAFYEVNSSFSWVGKLRFNSNPIDNRSVYERAVAQSYPPMGLDLEDSETTFNMNDWLSGALLGGAQYRWNIYDTYFDVYAMIGLQIWFLPDYEMSNPNVPGKPGMTYVESSEKDQTVGFASLLGVAYNVPLKNNVMLRINCDWSGSNVQSSYSQNYVPNEITPASPVVQVGEQEYSAFNSSVNVGIGLVYLF</sequence>
<gene>
    <name evidence="1" type="ORF">K4L44_09000</name>
</gene>